<gene>
    <name evidence="1" type="ORF">rCG_28338</name>
</gene>
<dbReference type="AlphaFoldDB" id="A6IE86"/>
<reference evidence="2" key="1">
    <citation type="submission" date="2005-09" db="EMBL/GenBank/DDBJ databases">
        <authorList>
            <person name="Mural R.J."/>
            <person name="Li P.W."/>
            <person name="Adams M.D."/>
            <person name="Amanatides P.G."/>
            <person name="Baden-Tillson H."/>
            <person name="Barnstead M."/>
            <person name="Chin S.H."/>
            <person name="Dew I."/>
            <person name="Evans C.A."/>
            <person name="Ferriera S."/>
            <person name="Flanigan M."/>
            <person name="Fosler C."/>
            <person name="Glodek A."/>
            <person name="Gu Z."/>
            <person name="Holt R.A."/>
            <person name="Jennings D."/>
            <person name="Kraft C.L."/>
            <person name="Lu F."/>
            <person name="Nguyen T."/>
            <person name="Nusskern D.R."/>
            <person name="Pfannkoch C.M."/>
            <person name="Sitter C."/>
            <person name="Sutton G.G."/>
            <person name="Venter J.C."/>
            <person name="Wang Z."/>
            <person name="Woodage T."/>
            <person name="Zheng X.H."/>
            <person name="Zhong F."/>
        </authorList>
    </citation>
    <scope>NUCLEOTIDE SEQUENCE [LARGE SCALE GENOMIC DNA]</scope>
    <source>
        <strain>BN</strain>
        <strain evidence="2">Sprague-Dawley</strain>
    </source>
</reference>
<feature type="non-terminal residue" evidence="1">
    <location>
        <position position="16"/>
    </location>
</feature>
<evidence type="ECO:0000313" key="2">
    <source>
        <dbReference type="Proteomes" id="UP000234681"/>
    </source>
</evidence>
<organism evidence="1 2">
    <name type="scientific">Rattus norvegicus</name>
    <name type="common">Rat</name>
    <dbReference type="NCBI Taxonomy" id="10116"/>
    <lineage>
        <taxon>Eukaryota</taxon>
        <taxon>Metazoa</taxon>
        <taxon>Chordata</taxon>
        <taxon>Craniata</taxon>
        <taxon>Vertebrata</taxon>
        <taxon>Euteleostomi</taxon>
        <taxon>Mammalia</taxon>
        <taxon>Eutheria</taxon>
        <taxon>Euarchontoglires</taxon>
        <taxon>Glires</taxon>
        <taxon>Rodentia</taxon>
        <taxon>Myomorpha</taxon>
        <taxon>Muroidea</taxon>
        <taxon>Muridae</taxon>
        <taxon>Murinae</taxon>
        <taxon>Rattus</taxon>
    </lineage>
</organism>
<dbReference type="EMBL" id="CH473959">
    <property type="protein sequence ID" value="EDM15173.1"/>
    <property type="molecule type" value="Genomic_DNA"/>
</dbReference>
<sequence>MEGRRNPAKMTVKAFF</sequence>
<dbReference type="Proteomes" id="UP000234681">
    <property type="component" value="Chromosome 4"/>
</dbReference>
<protein>
    <submittedName>
        <fullName evidence="1">RCG28338</fullName>
    </submittedName>
</protein>
<accession>A6IE86</accession>
<proteinExistence type="predicted"/>
<name>A6IE86_RAT</name>
<evidence type="ECO:0000313" key="1">
    <source>
        <dbReference type="EMBL" id="EDM15173.1"/>
    </source>
</evidence>